<dbReference type="EMBL" id="JAMYJR010000003">
    <property type="protein sequence ID" value="MCO8270055.1"/>
    <property type="molecule type" value="Genomic_DNA"/>
</dbReference>
<keyword evidence="9" id="KW-0812">Transmembrane</keyword>
<keyword evidence="12" id="KW-1185">Reference proteome</keyword>
<name>A0ABT1DJ16_9ACTN</name>
<dbReference type="InterPro" id="IPR036890">
    <property type="entry name" value="HATPase_C_sf"/>
</dbReference>
<dbReference type="SUPFAM" id="SSF55874">
    <property type="entry name" value="ATPase domain of HSP90 chaperone/DNA topoisomerase II/histidine kinase"/>
    <property type="match status" value="1"/>
</dbReference>
<gene>
    <name evidence="11" type="ORF">M1L60_05550</name>
</gene>
<keyword evidence="3" id="KW-0597">Phosphoprotein</keyword>
<dbReference type="InterPro" id="IPR011712">
    <property type="entry name" value="Sig_transdc_His_kin_sub3_dim/P"/>
</dbReference>
<evidence type="ECO:0000256" key="3">
    <source>
        <dbReference type="ARBA" id="ARBA00022553"/>
    </source>
</evidence>
<keyword evidence="5" id="KW-0547">Nucleotide-binding</keyword>
<evidence type="ECO:0000256" key="6">
    <source>
        <dbReference type="ARBA" id="ARBA00022777"/>
    </source>
</evidence>
<dbReference type="PANTHER" id="PTHR24421">
    <property type="entry name" value="NITRATE/NITRITE SENSOR PROTEIN NARX-RELATED"/>
    <property type="match status" value="1"/>
</dbReference>
<proteinExistence type="predicted"/>
<evidence type="ECO:0000256" key="7">
    <source>
        <dbReference type="ARBA" id="ARBA00022840"/>
    </source>
</evidence>
<accession>A0ABT1DJ16</accession>
<evidence type="ECO:0000256" key="5">
    <source>
        <dbReference type="ARBA" id="ARBA00022741"/>
    </source>
</evidence>
<evidence type="ECO:0000313" key="12">
    <source>
        <dbReference type="Proteomes" id="UP001523369"/>
    </source>
</evidence>
<organism evidence="11 12">
    <name type="scientific">Paractinoplanes aksuensis</name>
    <dbReference type="NCBI Taxonomy" id="2939490"/>
    <lineage>
        <taxon>Bacteria</taxon>
        <taxon>Bacillati</taxon>
        <taxon>Actinomycetota</taxon>
        <taxon>Actinomycetes</taxon>
        <taxon>Micromonosporales</taxon>
        <taxon>Micromonosporaceae</taxon>
        <taxon>Paractinoplanes</taxon>
    </lineage>
</organism>
<dbReference type="InterPro" id="IPR050482">
    <property type="entry name" value="Sensor_HK_TwoCompSys"/>
</dbReference>
<keyword evidence="9" id="KW-1133">Transmembrane helix</keyword>
<evidence type="ECO:0000256" key="9">
    <source>
        <dbReference type="SAM" id="Phobius"/>
    </source>
</evidence>
<keyword evidence="9" id="KW-0472">Membrane</keyword>
<dbReference type="PANTHER" id="PTHR24421:SF10">
    <property type="entry name" value="NITRATE_NITRITE SENSOR PROTEIN NARQ"/>
    <property type="match status" value="1"/>
</dbReference>
<feature type="domain" description="Signal transduction histidine kinase subgroup 3 dimerisation and phosphoacceptor" evidence="10">
    <location>
        <begin position="78"/>
        <end position="143"/>
    </location>
</feature>
<evidence type="ECO:0000313" key="11">
    <source>
        <dbReference type="EMBL" id="MCO8270055.1"/>
    </source>
</evidence>
<evidence type="ECO:0000256" key="4">
    <source>
        <dbReference type="ARBA" id="ARBA00022679"/>
    </source>
</evidence>
<evidence type="ECO:0000256" key="2">
    <source>
        <dbReference type="ARBA" id="ARBA00012438"/>
    </source>
</evidence>
<dbReference type="Gene3D" id="3.30.565.10">
    <property type="entry name" value="Histidine kinase-like ATPase, C-terminal domain"/>
    <property type="match status" value="1"/>
</dbReference>
<keyword evidence="6 11" id="KW-0418">Kinase</keyword>
<evidence type="ECO:0000256" key="1">
    <source>
        <dbReference type="ARBA" id="ARBA00000085"/>
    </source>
</evidence>
<comment type="caution">
    <text evidence="11">The sequence shown here is derived from an EMBL/GenBank/DDBJ whole genome shotgun (WGS) entry which is preliminary data.</text>
</comment>
<evidence type="ECO:0000256" key="8">
    <source>
        <dbReference type="ARBA" id="ARBA00023012"/>
    </source>
</evidence>
<dbReference type="GO" id="GO:0016301">
    <property type="term" value="F:kinase activity"/>
    <property type="evidence" value="ECO:0007669"/>
    <property type="project" value="UniProtKB-KW"/>
</dbReference>
<dbReference type="EC" id="2.7.13.3" evidence="2"/>
<dbReference type="Proteomes" id="UP001523369">
    <property type="component" value="Unassembled WGS sequence"/>
</dbReference>
<keyword evidence="8" id="KW-0902">Two-component regulatory system</keyword>
<evidence type="ECO:0000259" key="10">
    <source>
        <dbReference type="Pfam" id="PF07730"/>
    </source>
</evidence>
<keyword evidence="7" id="KW-0067">ATP-binding</keyword>
<protein>
    <recommendedName>
        <fullName evidence="2">histidine kinase</fullName>
        <ecNumber evidence="2">2.7.13.3</ecNumber>
    </recommendedName>
</protein>
<feature type="transmembrane region" description="Helical" evidence="9">
    <location>
        <begin position="38"/>
        <end position="64"/>
    </location>
</feature>
<dbReference type="Pfam" id="PF07730">
    <property type="entry name" value="HisKA_3"/>
    <property type="match status" value="1"/>
</dbReference>
<dbReference type="Gene3D" id="1.20.5.1930">
    <property type="match status" value="1"/>
</dbReference>
<sequence>MTGAVIGAGVLIALPLAVLSIAGQEKLLGPVPGVAVGLGLLVITLYATAGLGSLAATMAPVLLGPSPALEAQERKLAERNRLARELHDSVGHALTAVTIQSGAARTVFDSDPAFARQALQNIEELGRTALEELDAVLGLLRDAGAPTLRDLDRLLTAAVDARVDDVEVPAPISREAYRIVQEGLTNAAKHGTGRPTLRITGPDDLVIEITNTVGPSLPGGGGRGLAGMRERVRLLGGTLRAGADEGVWRVVARLPSGGNT</sequence>
<keyword evidence="4" id="KW-0808">Transferase</keyword>
<reference evidence="11 12" key="1">
    <citation type="submission" date="2022-06" db="EMBL/GenBank/DDBJ databases">
        <title>New Species of the Genus Actinoplanes, ActinopZanes ferrugineus.</title>
        <authorList>
            <person name="Ding P."/>
        </authorList>
    </citation>
    <scope>NUCLEOTIDE SEQUENCE [LARGE SCALE GENOMIC DNA]</scope>
    <source>
        <strain evidence="11 12">TRM88003</strain>
    </source>
</reference>
<dbReference type="RefSeq" id="WP_253236188.1">
    <property type="nucleotide sequence ID" value="NZ_JAMYJR010000003.1"/>
</dbReference>
<comment type="catalytic activity">
    <reaction evidence="1">
        <text>ATP + protein L-histidine = ADP + protein N-phospho-L-histidine.</text>
        <dbReference type="EC" id="2.7.13.3"/>
    </reaction>
</comment>